<comment type="similarity">
    <text evidence="2">Belongs to the EccB family.</text>
</comment>
<keyword evidence="7" id="KW-0067">ATP-binding</keyword>
<evidence type="ECO:0000313" key="13">
    <source>
        <dbReference type="Proteomes" id="UP000193907"/>
    </source>
</evidence>
<sequence length="451" mass="46066">MATTQLQLSGYRFLLRRIECALLDRGTRVQPTRALAAGALVATIVVAGCAVLALLRPQGALGNAPIVMARLSGALYVRVGDTLHPVLNLASARLITASNSNPQPVAEAELTHAKRGPMMGIPGAPQQLAEPLGADGTRWTVCDSDAGTTVVVGSGDAPQHLPVAQTVLVAADSGGSAYLLYDGLRALVDLTEPAVVRALRLENVVPRRVSRVLVNAVPEVPRISVPRIPGAGGTGRVPGFPIGSVLRMARADGDDHYVVLAGGVQRVGQVAADLLRLSNAHGTRNIISVAPDVIRVAPAVTDLPVSTFPERASAPPDAGHAPLCATWTVTADGAAVSIVAGTPPIPAGQLPVALSQGDGTGPAVDAVFVPPGRSAYVRATGLSGDHPEAGTRFLVTDTGVRFAVPDDDAARALGLPQTAIPAPWPVLAPLPAGPELSRANALVVRDAVGAP</sequence>
<dbReference type="PANTHER" id="PTHR40765:SF2">
    <property type="entry name" value="ESX-2 SECRETION SYSTEM ATPASE ECCB2"/>
    <property type="match status" value="1"/>
</dbReference>
<evidence type="ECO:0000256" key="3">
    <source>
        <dbReference type="ARBA" id="ARBA00022475"/>
    </source>
</evidence>
<reference evidence="12 14" key="2">
    <citation type="journal article" date="2017" name="Infect. Genet. Evol.">
        <title>The new phylogeny of the genus Mycobacterium: The old and the news.</title>
        <authorList>
            <person name="Tortoli E."/>
            <person name="Fedrizzi T."/>
            <person name="Meehan C.J."/>
            <person name="Trovato A."/>
            <person name="Grottola A."/>
            <person name="Giacobazzi E."/>
            <person name="Serpini G.F."/>
            <person name="Tagliazucchi S."/>
            <person name="Fabio A."/>
            <person name="Bettua C."/>
            <person name="Bertorelli R."/>
            <person name="Frascaro F."/>
            <person name="De Sanctis V."/>
            <person name="Pecorari M."/>
            <person name="Jousson O."/>
            <person name="Segata N."/>
            <person name="Cirillo D.M."/>
        </authorList>
    </citation>
    <scope>NUCLEOTIDE SEQUENCE [LARGE SCALE GENOMIC DNA]</scope>
    <source>
        <strain evidence="12 14">NCTC 12882</strain>
    </source>
</reference>
<dbReference type="GO" id="GO:0016787">
    <property type="term" value="F:hydrolase activity"/>
    <property type="evidence" value="ECO:0007669"/>
    <property type="project" value="UniProtKB-KW"/>
</dbReference>
<dbReference type="InterPro" id="IPR042485">
    <property type="entry name" value="T7SS_EccB_R3"/>
</dbReference>
<dbReference type="InterPro" id="IPR007795">
    <property type="entry name" value="T7SS_EccB"/>
</dbReference>
<organism evidence="11 13">
    <name type="scientific">Mycobacterium celatum</name>
    <dbReference type="NCBI Taxonomy" id="28045"/>
    <lineage>
        <taxon>Bacteria</taxon>
        <taxon>Bacillati</taxon>
        <taxon>Actinomycetota</taxon>
        <taxon>Actinomycetes</taxon>
        <taxon>Mycobacteriales</taxon>
        <taxon>Mycobacteriaceae</taxon>
        <taxon>Mycobacterium</taxon>
    </lineage>
</organism>
<evidence type="ECO:0000313" key="11">
    <source>
        <dbReference type="EMBL" id="ORV14720.1"/>
    </source>
</evidence>
<gene>
    <name evidence="12" type="primary">eccB</name>
    <name evidence="11" type="ORF">AWB95_08860</name>
    <name evidence="12" type="ORF">CQY23_04895</name>
</gene>
<keyword evidence="3" id="KW-1003">Cell membrane</keyword>
<dbReference type="OrthoDB" id="3847604at2"/>
<dbReference type="InterPro" id="IPR044857">
    <property type="entry name" value="T7SS_EccB_R1"/>
</dbReference>
<keyword evidence="6" id="KW-0378">Hydrolase</keyword>
<dbReference type="NCBIfam" id="TIGR03919">
    <property type="entry name" value="T7SS_EccB"/>
    <property type="match status" value="1"/>
</dbReference>
<keyword evidence="5" id="KW-0547">Nucleotide-binding</keyword>
<keyword evidence="13" id="KW-1185">Reference proteome</keyword>
<feature type="transmembrane region" description="Helical" evidence="10">
    <location>
        <begin position="34"/>
        <end position="55"/>
    </location>
</feature>
<accession>A0A1X1RSB8</accession>
<dbReference type="Proteomes" id="UP000230971">
    <property type="component" value="Unassembled WGS sequence"/>
</dbReference>
<dbReference type="GO" id="GO:0005886">
    <property type="term" value="C:plasma membrane"/>
    <property type="evidence" value="ECO:0007669"/>
    <property type="project" value="UniProtKB-SubCell"/>
</dbReference>
<dbReference type="PANTHER" id="PTHR40765">
    <property type="entry name" value="ESX-2 SECRETION SYSTEM ATPASE ECCB2"/>
    <property type="match status" value="1"/>
</dbReference>
<evidence type="ECO:0000256" key="8">
    <source>
        <dbReference type="ARBA" id="ARBA00022989"/>
    </source>
</evidence>
<evidence type="ECO:0000256" key="6">
    <source>
        <dbReference type="ARBA" id="ARBA00022801"/>
    </source>
</evidence>
<dbReference type="GO" id="GO:0005524">
    <property type="term" value="F:ATP binding"/>
    <property type="evidence" value="ECO:0007669"/>
    <property type="project" value="UniProtKB-KW"/>
</dbReference>
<keyword evidence="4 10" id="KW-0812">Transmembrane</keyword>
<dbReference type="Pfam" id="PF05108">
    <property type="entry name" value="T7SS_ESX1_EccB"/>
    <property type="match status" value="1"/>
</dbReference>
<evidence type="ECO:0000256" key="1">
    <source>
        <dbReference type="ARBA" id="ARBA00004162"/>
    </source>
</evidence>
<dbReference type="STRING" id="28045.AWB95_08860"/>
<evidence type="ECO:0000256" key="7">
    <source>
        <dbReference type="ARBA" id="ARBA00022840"/>
    </source>
</evidence>
<keyword evidence="9 10" id="KW-0472">Membrane</keyword>
<dbReference type="Gene3D" id="2.40.50.910">
    <property type="entry name" value="Type VII secretion system EccB, repeat 3 domain"/>
    <property type="match status" value="1"/>
</dbReference>
<evidence type="ECO:0000313" key="14">
    <source>
        <dbReference type="Proteomes" id="UP000230971"/>
    </source>
</evidence>
<name>A0A1X1RSB8_MYCCE</name>
<dbReference type="Gene3D" id="3.30.2390.20">
    <property type="entry name" value="Type VII secretion system EccB, repeat 1 domain"/>
    <property type="match status" value="1"/>
</dbReference>
<dbReference type="AlphaFoldDB" id="A0A1X1RSB8"/>
<dbReference type="RefSeq" id="WP_062538354.1">
    <property type="nucleotide sequence ID" value="NZ_BBUN01000017.1"/>
</dbReference>
<evidence type="ECO:0000256" key="10">
    <source>
        <dbReference type="SAM" id="Phobius"/>
    </source>
</evidence>
<dbReference type="EMBL" id="PDKV01000004">
    <property type="protein sequence ID" value="PIB79976.1"/>
    <property type="molecule type" value="Genomic_DNA"/>
</dbReference>
<keyword evidence="8 10" id="KW-1133">Transmembrane helix</keyword>
<evidence type="ECO:0000256" key="4">
    <source>
        <dbReference type="ARBA" id="ARBA00022692"/>
    </source>
</evidence>
<dbReference type="EMBL" id="LQOM01000024">
    <property type="protein sequence ID" value="ORV14720.1"/>
    <property type="molecule type" value="Genomic_DNA"/>
</dbReference>
<comment type="subcellular location">
    <subcellularLocation>
        <location evidence="1">Cell membrane</location>
        <topology evidence="1">Single-pass membrane protein</topology>
    </subcellularLocation>
</comment>
<comment type="caution">
    <text evidence="11">The sequence shown here is derived from an EMBL/GenBank/DDBJ whole genome shotgun (WGS) entry which is preliminary data.</text>
</comment>
<dbReference type="GO" id="GO:0005576">
    <property type="term" value="C:extracellular region"/>
    <property type="evidence" value="ECO:0007669"/>
    <property type="project" value="TreeGrafter"/>
</dbReference>
<evidence type="ECO:0000313" key="12">
    <source>
        <dbReference type="EMBL" id="PIB79976.1"/>
    </source>
</evidence>
<evidence type="ECO:0000256" key="5">
    <source>
        <dbReference type="ARBA" id="ARBA00022741"/>
    </source>
</evidence>
<reference evidence="11 13" key="1">
    <citation type="submission" date="2016-01" db="EMBL/GenBank/DDBJ databases">
        <title>The new phylogeny of the genus Mycobacterium.</title>
        <authorList>
            <person name="Tarcisio F."/>
            <person name="Conor M."/>
            <person name="Antonella G."/>
            <person name="Elisabetta G."/>
            <person name="Giulia F.S."/>
            <person name="Sara T."/>
            <person name="Anna F."/>
            <person name="Clotilde B."/>
            <person name="Roberto B."/>
            <person name="Veronica D.S."/>
            <person name="Fabio R."/>
            <person name="Monica P."/>
            <person name="Olivier J."/>
            <person name="Enrico T."/>
            <person name="Nicola S."/>
        </authorList>
    </citation>
    <scope>NUCLEOTIDE SEQUENCE [LARGE SCALE GENOMIC DNA]</scope>
    <source>
        <strain evidence="11 13">DSM 44243</strain>
    </source>
</reference>
<dbReference type="Proteomes" id="UP000193907">
    <property type="component" value="Unassembled WGS sequence"/>
</dbReference>
<evidence type="ECO:0000256" key="9">
    <source>
        <dbReference type="ARBA" id="ARBA00023136"/>
    </source>
</evidence>
<protein>
    <submittedName>
        <fullName evidence="11">Type VII secretion protein EccB</fullName>
    </submittedName>
</protein>
<proteinExistence type="inferred from homology"/>
<evidence type="ECO:0000256" key="2">
    <source>
        <dbReference type="ARBA" id="ARBA00008149"/>
    </source>
</evidence>